<dbReference type="GO" id="GO:0009432">
    <property type="term" value="P:SOS response"/>
    <property type="evidence" value="ECO:0007669"/>
    <property type="project" value="TreeGrafter"/>
</dbReference>
<dbReference type="GO" id="GO:0003677">
    <property type="term" value="F:DNA binding"/>
    <property type="evidence" value="ECO:0007669"/>
    <property type="project" value="UniProtKB-KW"/>
</dbReference>
<keyword evidence="15" id="KW-0234">DNA repair</keyword>
<dbReference type="Proteomes" id="UP000255224">
    <property type="component" value="Unassembled WGS sequence"/>
</dbReference>
<evidence type="ECO:0000256" key="3">
    <source>
        <dbReference type="ARBA" id="ARBA00010945"/>
    </source>
</evidence>
<dbReference type="Gene3D" id="3.30.70.270">
    <property type="match status" value="1"/>
</dbReference>
<gene>
    <name evidence="18" type="primary">dinB_3</name>
    <name evidence="18" type="ORF">NCTC13533_04233</name>
</gene>
<evidence type="ECO:0000256" key="13">
    <source>
        <dbReference type="ARBA" id="ARBA00022932"/>
    </source>
</evidence>
<feature type="domain" description="UmuC" evidence="17">
    <location>
        <begin position="16"/>
        <end position="89"/>
    </location>
</feature>
<dbReference type="SUPFAM" id="SSF56672">
    <property type="entry name" value="DNA/RNA polymerases"/>
    <property type="match status" value="1"/>
</dbReference>
<keyword evidence="5" id="KW-0515">Mutator protein</keyword>
<evidence type="ECO:0000256" key="12">
    <source>
        <dbReference type="ARBA" id="ARBA00022842"/>
    </source>
</evidence>
<evidence type="ECO:0000313" key="19">
    <source>
        <dbReference type="Proteomes" id="UP000255224"/>
    </source>
</evidence>
<evidence type="ECO:0000256" key="6">
    <source>
        <dbReference type="ARBA" id="ARBA00022490"/>
    </source>
</evidence>
<dbReference type="InterPro" id="IPR001126">
    <property type="entry name" value="UmuC"/>
</dbReference>
<comment type="cofactor">
    <cofactor evidence="1">
        <name>Mg(2+)</name>
        <dbReference type="ChEBI" id="CHEBI:18420"/>
    </cofactor>
</comment>
<dbReference type="PANTHER" id="PTHR11076">
    <property type="entry name" value="DNA REPAIR POLYMERASE UMUC / TRANSFERASE FAMILY MEMBER"/>
    <property type="match status" value="1"/>
</dbReference>
<dbReference type="Pfam" id="PF00817">
    <property type="entry name" value="IMS"/>
    <property type="match status" value="1"/>
</dbReference>
<keyword evidence="6" id="KW-0963">Cytoplasm</keyword>
<comment type="catalytic activity">
    <reaction evidence="16">
        <text>DNA(n) + a 2'-deoxyribonucleoside 5'-triphosphate = DNA(n+1) + diphosphate</text>
        <dbReference type="Rhea" id="RHEA:22508"/>
        <dbReference type="Rhea" id="RHEA-COMP:17339"/>
        <dbReference type="Rhea" id="RHEA-COMP:17340"/>
        <dbReference type="ChEBI" id="CHEBI:33019"/>
        <dbReference type="ChEBI" id="CHEBI:61560"/>
        <dbReference type="ChEBI" id="CHEBI:173112"/>
        <dbReference type="EC" id="2.7.7.7"/>
    </reaction>
</comment>
<keyword evidence="10" id="KW-0479">Metal-binding</keyword>
<protein>
    <recommendedName>
        <fullName evidence="4">DNA-directed DNA polymerase</fullName>
        <ecNumber evidence="4">2.7.7.7</ecNumber>
    </recommendedName>
</protein>
<dbReference type="GO" id="GO:0006281">
    <property type="term" value="P:DNA repair"/>
    <property type="evidence" value="ECO:0007669"/>
    <property type="project" value="UniProtKB-KW"/>
</dbReference>
<dbReference type="PROSITE" id="PS50173">
    <property type="entry name" value="UMUC"/>
    <property type="match status" value="1"/>
</dbReference>
<dbReference type="GO" id="GO:0005829">
    <property type="term" value="C:cytosol"/>
    <property type="evidence" value="ECO:0007669"/>
    <property type="project" value="TreeGrafter"/>
</dbReference>
<dbReference type="AlphaFoldDB" id="A0A376EDT5"/>
<keyword evidence="12" id="KW-0460">Magnesium</keyword>
<evidence type="ECO:0000256" key="5">
    <source>
        <dbReference type="ARBA" id="ARBA00022457"/>
    </source>
</evidence>
<organism evidence="18 19">
    <name type="scientific">Chryseobacterium carnipullorum</name>
    <dbReference type="NCBI Taxonomy" id="1124835"/>
    <lineage>
        <taxon>Bacteria</taxon>
        <taxon>Pseudomonadati</taxon>
        <taxon>Bacteroidota</taxon>
        <taxon>Flavobacteriia</taxon>
        <taxon>Flavobacteriales</taxon>
        <taxon>Weeksellaceae</taxon>
        <taxon>Chryseobacterium group</taxon>
        <taxon>Chryseobacterium</taxon>
    </lineage>
</organism>
<evidence type="ECO:0000256" key="7">
    <source>
        <dbReference type="ARBA" id="ARBA00022679"/>
    </source>
</evidence>
<sequence>MLPNLLNNLIVMTRSIVHMDLDTYFVSCERLKNPSLKGVPLIIGGGDRGVVASCSYETRYFGVRSAMPIKMALRLCPEAKVIKGDMEMYSICPIP</sequence>
<evidence type="ECO:0000256" key="9">
    <source>
        <dbReference type="ARBA" id="ARBA00022705"/>
    </source>
</evidence>
<accession>A0A376EDT5</accession>
<evidence type="ECO:0000256" key="16">
    <source>
        <dbReference type="ARBA" id="ARBA00049244"/>
    </source>
</evidence>
<evidence type="ECO:0000256" key="4">
    <source>
        <dbReference type="ARBA" id="ARBA00012417"/>
    </source>
</evidence>
<dbReference type="PANTHER" id="PTHR11076:SF33">
    <property type="entry name" value="DNA POLYMERASE KAPPA"/>
    <property type="match status" value="1"/>
</dbReference>
<evidence type="ECO:0000256" key="1">
    <source>
        <dbReference type="ARBA" id="ARBA00001946"/>
    </source>
</evidence>
<evidence type="ECO:0000256" key="14">
    <source>
        <dbReference type="ARBA" id="ARBA00023125"/>
    </source>
</evidence>
<keyword evidence="13" id="KW-0239">DNA-directed DNA polymerase</keyword>
<evidence type="ECO:0000256" key="11">
    <source>
        <dbReference type="ARBA" id="ARBA00022763"/>
    </source>
</evidence>
<dbReference type="InterPro" id="IPR050116">
    <property type="entry name" value="DNA_polymerase-Y"/>
</dbReference>
<reference evidence="18 19" key="1">
    <citation type="submission" date="2018-06" db="EMBL/GenBank/DDBJ databases">
        <authorList>
            <consortium name="Pathogen Informatics"/>
            <person name="Doyle S."/>
        </authorList>
    </citation>
    <scope>NUCLEOTIDE SEQUENCE [LARGE SCALE GENOMIC DNA]</scope>
    <source>
        <strain evidence="18 19">NCTC13533</strain>
    </source>
</reference>
<keyword evidence="11" id="KW-0227">DNA damage</keyword>
<proteinExistence type="inferred from homology"/>
<dbReference type="InterPro" id="IPR043128">
    <property type="entry name" value="Rev_trsase/Diguanyl_cyclase"/>
</dbReference>
<comment type="subcellular location">
    <subcellularLocation>
        <location evidence="2">Cytoplasm</location>
    </subcellularLocation>
</comment>
<evidence type="ECO:0000259" key="17">
    <source>
        <dbReference type="PROSITE" id="PS50173"/>
    </source>
</evidence>
<dbReference type="GO" id="GO:0042276">
    <property type="term" value="P:error-prone translesion synthesis"/>
    <property type="evidence" value="ECO:0007669"/>
    <property type="project" value="TreeGrafter"/>
</dbReference>
<comment type="similarity">
    <text evidence="3">Belongs to the DNA polymerase type-Y family.</text>
</comment>
<keyword evidence="14" id="KW-0238">DNA-binding</keyword>
<dbReference type="EMBL" id="UFVQ01000003">
    <property type="protein sequence ID" value="STD07447.1"/>
    <property type="molecule type" value="Genomic_DNA"/>
</dbReference>
<evidence type="ECO:0000313" key="18">
    <source>
        <dbReference type="EMBL" id="STD07447.1"/>
    </source>
</evidence>
<dbReference type="InterPro" id="IPR043502">
    <property type="entry name" value="DNA/RNA_pol_sf"/>
</dbReference>
<evidence type="ECO:0000256" key="2">
    <source>
        <dbReference type="ARBA" id="ARBA00004496"/>
    </source>
</evidence>
<keyword evidence="9" id="KW-0235">DNA replication</keyword>
<dbReference type="GO" id="GO:0006260">
    <property type="term" value="P:DNA replication"/>
    <property type="evidence" value="ECO:0007669"/>
    <property type="project" value="UniProtKB-KW"/>
</dbReference>
<dbReference type="GO" id="GO:0046872">
    <property type="term" value="F:metal ion binding"/>
    <property type="evidence" value="ECO:0007669"/>
    <property type="project" value="UniProtKB-KW"/>
</dbReference>
<dbReference type="FunFam" id="3.40.1170.60:FF:000001">
    <property type="entry name" value="DNA polymerase IV"/>
    <property type="match status" value="1"/>
</dbReference>
<dbReference type="Gene3D" id="3.40.1170.60">
    <property type="match status" value="1"/>
</dbReference>
<keyword evidence="8 18" id="KW-0548">Nucleotidyltransferase</keyword>
<dbReference type="GO" id="GO:0003887">
    <property type="term" value="F:DNA-directed DNA polymerase activity"/>
    <property type="evidence" value="ECO:0007669"/>
    <property type="project" value="UniProtKB-KW"/>
</dbReference>
<dbReference type="EC" id="2.7.7.7" evidence="4"/>
<evidence type="ECO:0000256" key="8">
    <source>
        <dbReference type="ARBA" id="ARBA00022695"/>
    </source>
</evidence>
<evidence type="ECO:0000256" key="15">
    <source>
        <dbReference type="ARBA" id="ARBA00023204"/>
    </source>
</evidence>
<name>A0A376EDT5_CHRCU</name>
<evidence type="ECO:0000256" key="10">
    <source>
        <dbReference type="ARBA" id="ARBA00022723"/>
    </source>
</evidence>
<keyword evidence="7 18" id="KW-0808">Transferase</keyword>